<keyword evidence="2" id="KW-1185">Reference proteome</keyword>
<evidence type="ECO:0000313" key="2">
    <source>
        <dbReference type="Proteomes" id="UP001057452"/>
    </source>
</evidence>
<organism evidence="1 2">
    <name type="scientific">Chaenocephalus aceratus</name>
    <name type="common">Blackfin icefish</name>
    <name type="synonym">Chaenichthys aceratus</name>
    <dbReference type="NCBI Taxonomy" id="36190"/>
    <lineage>
        <taxon>Eukaryota</taxon>
        <taxon>Metazoa</taxon>
        <taxon>Chordata</taxon>
        <taxon>Craniata</taxon>
        <taxon>Vertebrata</taxon>
        <taxon>Euteleostomi</taxon>
        <taxon>Actinopterygii</taxon>
        <taxon>Neopterygii</taxon>
        <taxon>Teleostei</taxon>
        <taxon>Neoteleostei</taxon>
        <taxon>Acanthomorphata</taxon>
        <taxon>Eupercaria</taxon>
        <taxon>Perciformes</taxon>
        <taxon>Notothenioidei</taxon>
        <taxon>Channichthyidae</taxon>
        <taxon>Chaenocephalus</taxon>
    </lineage>
</organism>
<reference evidence="1" key="1">
    <citation type="submission" date="2022-05" db="EMBL/GenBank/DDBJ databases">
        <title>Chromosome-level genome of Chaenocephalus aceratus.</title>
        <authorList>
            <person name="Park H."/>
        </authorList>
    </citation>
    <scope>NUCLEOTIDE SEQUENCE</scope>
    <source>
        <strain evidence="1">KU_202001</strain>
    </source>
</reference>
<protein>
    <submittedName>
        <fullName evidence="1">Uncharacterized protein</fullName>
    </submittedName>
</protein>
<evidence type="ECO:0000313" key="1">
    <source>
        <dbReference type="EMBL" id="KAI4814023.1"/>
    </source>
</evidence>
<sequence length="98" mass="10571">MIPERPSTTADRSQLSPRPCEYSKDLHALHPPTTPAPPTSREDEELPSPTSTEDVVTFSSSSVLVGSGSSSHTQEAFTTSTSVLRKQEGNMTLNDILN</sequence>
<name>A0ACB9WLR7_CHAAC</name>
<comment type="caution">
    <text evidence="1">The sequence shown here is derived from an EMBL/GenBank/DDBJ whole genome shotgun (WGS) entry which is preliminary data.</text>
</comment>
<dbReference type="Proteomes" id="UP001057452">
    <property type="component" value="Chromosome 14"/>
</dbReference>
<gene>
    <name evidence="1" type="ORF">KUCAC02_003238</name>
</gene>
<accession>A0ACB9WLR7</accession>
<proteinExistence type="predicted"/>
<dbReference type="EMBL" id="CM043798">
    <property type="protein sequence ID" value="KAI4814023.1"/>
    <property type="molecule type" value="Genomic_DNA"/>
</dbReference>